<keyword evidence="3" id="KW-1185">Reference proteome</keyword>
<evidence type="ECO:0000313" key="2">
    <source>
        <dbReference type="EMBL" id="PVG83408.1"/>
    </source>
</evidence>
<proteinExistence type="predicted"/>
<dbReference type="Proteomes" id="UP000246018">
    <property type="component" value="Unassembled WGS sequence"/>
</dbReference>
<name>A0A2T8FCG7_9ACTN</name>
<gene>
    <name evidence="2" type="ORF">DDE18_08965</name>
</gene>
<evidence type="ECO:0000256" key="1">
    <source>
        <dbReference type="SAM" id="MobiDB-lite"/>
    </source>
</evidence>
<protein>
    <submittedName>
        <fullName evidence="2">Uncharacterized protein</fullName>
    </submittedName>
</protein>
<organism evidence="2 3">
    <name type="scientific">Nocardioides gansuensis</name>
    <dbReference type="NCBI Taxonomy" id="2138300"/>
    <lineage>
        <taxon>Bacteria</taxon>
        <taxon>Bacillati</taxon>
        <taxon>Actinomycetota</taxon>
        <taxon>Actinomycetes</taxon>
        <taxon>Propionibacteriales</taxon>
        <taxon>Nocardioidaceae</taxon>
        <taxon>Nocardioides</taxon>
    </lineage>
</organism>
<feature type="compositionally biased region" description="Basic and acidic residues" evidence="1">
    <location>
        <begin position="116"/>
        <end position="132"/>
    </location>
</feature>
<feature type="region of interest" description="Disordered" evidence="1">
    <location>
        <begin position="55"/>
        <end position="132"/>
    </location>
</feature>
<accession>A0A2T8FCG7</accession>
<evidence type="ECO:0000313" key="3">
    <source>
        <dbReference type="Proteomes" id="UP000246018"/>
    </source>
</evidence>
<dbReference type="EMBL" id="QDGZ01000003">
    <property type="protein sequence ID" value="PVG83408.1"/>
    <property type="molecule type" value="Genomic_DNA"/>
</dbReference>
<dbReference type="AlphaFoldDB" id="A0A2T8FCG7"/>
<sequence>MTILSAALIWTEGCDGSADRDLWCPDPKCAAADAGGHIVDLHEFDLPDAHVLVPEMADDHPSVQPTPSGLSPAPAGRPFVPAHRAARTGENASIRRAADKNPDTGLGPLSPPAHVAEPDSRLGLILERRPPS</sequence>
<dbReference type="RefSeq" id="WP_116571887.1">
    <property type="nucleotide sequence ID" value="NZ_QDGZ01000003.1"/>
</dbReference>
<reference evidence="2 3" key="1">
    <citation type="submission" date="2018-04" db="EMBL/GenBank/DDBJ databases">
        <title>Genome of Nocardioides gansuensis WSJ-1.</title>
        <authorList>
            <person name="Wu S."/>
            <person name="Wang G."/>
        </authorList>
    </citation>
    <scope>NUCLEOTIDE SEQUENCE [LARGE SCALE GENOMIC DNA]</scope>
    <source>
        <strain evidence="2 3">WSJ-1</strain>
    </source>
</reference>
<comment type="caution">
    <text evidence="2">The sequence shown here is derived from an EMBL/GenBank/DDBJ whole genome shotgun (WGS) entry which is preliminary data.</text>
</comment>